<dbReference type="RefSeq" id="XP_001591405.1">
    <property type="nucleotide sequence ID" value="XM_001591355.1"/>
</dbReference>
<dbReference type="KEGG" id="ssl:SS1G_08031"/>
<dbReference type="OrthoDB" id="3434684at2759"/>
<proteinExistence type="predicted"/>
<evidence type="ECO:0000313" key="2">
    <source>
        <dbReference type="Proteomes" id="UP000177798"/>
    </source>
</evidence>
<accession>A0A1D9QEQ6</accession>
<dbReference type="EMBL" id="CP017824">
    <property type="protein sequence ID" value="APA13378.1"/>
    <property type="molecule type" value="Genomic_DNA"/>
</dbReference>
<dbReference type="OMA" id="EMANADW"/>
<protein>
    <submittedName>
        <fullName evidence="1">Uncharacterized protein</fullName>
    </submittedName>
</protein>
<name>A0A1D9QEQ6_SCLS1</name>
<dbReference type="Proteomes" id="UP000177798">
    <property type="component" value="Chromosome 11"/>
</dbReference>
<sequence>MSQQNAWDLHPLPLPGPRPCSSVYSQDENPFGDNFSLEDLADKVNEFEKSSESNTLAHLVRENQTLYQNVTFYRREWDALMHLLDELMDSNLLIRSTLKDCNDKITEAKAAWLAFWGIVESSHENNWI</sequence>
<dbReference type="VEuPathDB" id="FungiDB:sscle_11g081480"/>
<reference evidence="2" key="1">
    <citation type="journal article" date="2017" name="Genome Biol. Evol.">
        <title>The complete genome sequence of the phytopathogenic fungus Sclerotinia sclerotiorum reveals insights into the genome architecture of broad host range pathogens.</title>
        <authorList>
            <person name="Derbyshire M."/>
            <person name="Denton-Giles M."/>
            <person name="Hegedus D."/>
            <person name="Seifbarghy S."/>
            <person name="Rollins J."/>
            <person name="van Kan J."/>
            <person name="Seidl M.F."/>
            <person name="Faino L."/>
            <person name="Mbengue M."/>
            <person name="Navaud O."/>
            <person name="Raffaele S."/>
            <person name="Hammond-Kosack K."/>
            <person name="Heard S."/>
            <person name="Oliver R."/>
        </authorList>
    </citation>
    <scope>NUCLEOTIDE SEQUENCE [LARGE SCALE GENOMIC DNA]</scope>
    <source>
        <strain evidence="2">ATCC 18683 / 1980 / Ss-1</strain>
    </source>
</reference>
<evidence type="ECO:0000313" key="1">
    <source>
        <dbReference type="EMBL" id="APA13378.1"/>
    </source>
</evidence>
<organism evidence="1 2">
    <name type="scientific">Sclerotinia sclerotiorum (strain ATCC 18683 / 1980 / Ss-1)</name>
    <name type="common">White mold</name>
    <name type="synonym">Whetzelinia sclerotiorum</name>
    <dbReference type="NCBI Taxonomy" id="665079"/>
    <lineage>
        <taxon>Eukaryota</taxon>
        <taxon>Fungi</taxon>
        <taxon>Dikarya</taxon>
        <taxon>Ascomycota</taxon>
        <taxon>Pezizomycotina</taxon>
        <taxon>Leotiomycetes</taxon>
        <taxon>Helotiales</taxon>
        <taxon>Sclerotiniaceae</taxon>
        <taxon>Sclerotinia</taxon>
    </lineage>
</organism>
<dbReference type="AlphaFoldDB" id="A0A1D9QEQ6"/>
<gene>
    <name evidence="1" type="ORF">sscle_11g081480</name>
</gene>